<sequence length="202" mass="23355">MSPAATPGGVQYSGRRQEAMDAGEQRRRTEQRATDAQRHGEEPLDAVPSSEMGRWWTEENQNWSERMFASPFDKNKKKLDGMFVPELKELQSPTQPLELSYAEDNFFVNPDIHMADEVFDEARCRVLPPSFDPAIDEIDDDDFVDGQVMLDVQKAVEEDRRRLEAFGNPLLVEDQVDYLLEPQREGMENMQQQQQEFNGFVH</sequence>
<dbReference type="AlphaFoldDB" id="A0A422NWV6"/>
<comment type="caution">
    <text evidence="2">The sequence shown here is derived from an EMBL/GenBank/DDBJ whole genome shotgun (WGS) entry which is preliminary data.</text>
</comment>
<protein>
    <submittedName>
        <fullName evidence="2">Uncharacterized protein</fullName>
    </submittedName>
</protein>
<feature type="region of interest" description="Disordered" evidence="1">
    <location>
        <begin position="1"/>
        <end position="53"/>
    </location>
</feature>
<reference evidence="2 3" key="1">
    <citation type="journal article" date="2018" name="BMC Genomics">
        <title>Genomic comparison of Trypanosoma conorhini and Trypanosoma rangeli to Trypanosoma cruzi strains of high and low virulence.</title>
        <authorList>
            <person name="Bradwell K.R."/>
            <person name="Koparde V.N."/>
            <person name="Matveyev A.V."/>
            <person name="Serrano M.G."/>
            <person name="Alves J.M."/>
            <person name="Parikh H."/>
            <person name="Huang B."/>
            <person name="Lee V."/>
            <person name="Espinosa-Alvarez O."/>
            <person name="Ortiz P.A."/>
            <person name="Costa-Martins A.G."/>
            <person name="Teixeira M.M."/>
            <person name="Buck G.A."/>
        </authorList>
    </citation>
    <scope>NUCLEOTIDE SEQUENCE [LARGE SCALE GENOMIC DNA]</scope>
    <source>
        <strain evidence="2 3">AM80</strain>
    </source>
</reference>
<feature type="compositionally biased region" description="Basic and acidic residues" evidence="1">
    <location>
        <begin position="15"/>
        <end position="42"/>
    </location>
</feature>
<keyword evidence="3" id="KW-1185">Reference proteome</keyword>
<organism evidence="2 3">
    <name type="scientific">Trypanosoma rangeli</name>
    <dbReference type="NCBI Taxonomy" id="5698"/>
    <lineage>
        <taxon>Eukaryota</taxon>
        <taxon>Discoba</taxon>
        <taxon>Euglenozoa</taxon>
        <taxon>Kinetoplastea</taxon>
        <taxon>Metakinetoplastina</taxon>
        <taxon>Trypanosomatida</taxon>
        <taxon>Trypanosomatidae</taxon>
        <taxon>Trypanosoma</taxon>
        <taxon>Herpetosoma</taxon>
    </lineage>
</organism>
<accession>A0A422NWV6</accession>
<name>A0A422NWV6_TRYRA</name>
<gene>
    <name evidence="2" type="ORF">TraAM80_01799</name>
</gene>
<dbReference type="OrthoDB" id="247084at2759"/>
<dbReference type="EMBL" id="MKGL01000039">
    <property type="protein sequence ID" value="RNF09960.1"/>
    <property type="molecule type" value="Genomic_DNA"/>
</dbReference>
<proteinExistence type="predicted"/>
<evidence type="ECO:0000313" key="3">
    <source>
        <dbReference type="Proteomes" id="UP000283634"/>
    </source>
</evidence>
<evidence type="ECO:0000256" key="1">
    <source>
        <dbReference type="SAM" id="MobiDB-lite"/>
    </source>
</evidence>
<dbReference type="GeneID" id="40325732"/>
<evidence type="ECO:0000313" key="2">
    <source>
        <dbReference type="EMBL" id="RNF09960.1"/>
    </source>
</evidence>
<dbReference type="Proteomes" id="UP000283634">
    <property type="component" value="Unassembled WGS sequence"/>
</dbReference>
<dbReference type="RefSeq" id="XP_029241270.1">
    <property type="nucleotide sequence ID" value="XM_029378827.1"/>
</dbReference>
<dbReference type="VEuPathDB" id="TriTrypDB:TRSC58_05361"/>